<dbReference type="Gene3D" id="3.40.50.1010">
    <property type="entry name" value="5'-nuclease"/>
    <property type="match status" value="1"/>
</dbReference>
<feature type="domain" description="PIN" evidence="1">
    <location>
        <begin position="4"/>
        <end position="123"/>
    </location>
</feature>
<dbReference type="InterPro" id="IPR052919">
    <property type="entry name" value="TA_system_RNase"/>
</dbReference>
<evidence type="ECO:0000259" key="1">
    <source>
        <dbReference type="Pfam" id="PF01850"/>
    </source>
</evidence>
<dbReference type="AlphaFoldDB" id="A0A2G4EX79"/>
<dbReference type="InterPro" id="IPR029060">
    <property type="entry name" value="PIN-like_dom_sf"/>
</dbReference>
<name>A0A2G4EX79_9CYAN</name>
<organism evidence="2 3">
    <name type="scientific">Tychonema bourrellyi FEM_GT703</name>
    <dbReference type="NCBI Taxonomy" id="2040638"/>
    <lineage>
        <taxon>Bacteria</taxon>
        <taxon>Bacillati</taxon>
        <taxon>Cyanobacteriota</taxon>
        <taxon>Cyanophyceae</taxon>
        <taxon>Oscillatoriophycideae</taxon>
        <taxon>Oscillatoriales</taxon>
        <taxon>Microcoleaceae</taxon>
        <taxon>Tychonema</taxon>
    </lineage>
</organism>
<dbReference type="InterPro" id="IPR002716">
    <property type="entry name" value="PIN_dom"/>
</dbReference>
<keyword evidence="3" id="KW-1185">Reference proteome</keyword>
<reference evidence="2" key="1">
    <citation type="submission" date="2017-10" db="EMBL/GenBank/DDBJ databases">
        <title>Draft genome sequence of the planktic cyanobacteria Tychonema bourrellyi isolated from alpine lentic freshwater.</title>
        <authorList>
            <person name="Tett A."/>
            <person name="Armanini F."/>
            <person name="Asnicar F."/>
            <person name="Boscaini A."/>
            <person name="Pasolli E."/>
            <person name="Zolfo M."/>
            <person name="Donati C."/>
            <person name="Salmaso N."/>
            <person name="Segata N."/>
        </authorList>
    </citation>
    <scope>NUCLEOTIDE SEQUENCE</scope>
    <source>
        <strain evidence="2">FEM_GT703</strain>
    </source>
</reference>
<proteinExistence type="predicted"/>
<comment type="caution">
    <text evidence="2">The sequence shown here is derived from an EMBL/GenBank/DDBJ whole genome shotgun (WGS) entry which is preliminary data.</text>
</comment>
<evidence type="ECO:0000313" key="3">
    <source>
        <dbReference type="Proteomes" id="UP000226442"/>
    </source>
</evidence>
<dbReference type="OrthoDB" id="9798990at2"/>
<dbReference type="Proteomes" id="UP000226442">
    <property type="component" value="Unassembled WGS sequence"/>
</dbReference>
<gene>
    <name evidence="2" type="ORF">CP500_017745</name>
</gene>
<dbReference type="PANTHER" id="PTHR36173">
    <property type="entry name" value="RIBONUCLEASE VAPC16-RELATED"/>
    <property type="match status" value="1"/>
</dbReference>
<protein>
    <submittedName>
        <fullName evidence="2">Type II toxin-antitoxin system VapC family toxin</fullName>
    </submittedName>
</protein>
<sequence>MKLLLDTHTFIWWDSSPQKLSSKALAFCQNPENTLLLSMASIWEIQIKLQLGKLSLNLPLPELIENQQQTNNIELLPINLTHVLTLDTLPNYHKDPFDRLLICQAIVEDAVLLSGDSTLANYPVKLEW</sequence>
<dbReference type="InterPro" id="IPR041705">
    <property type="entry name" value="PIN_Sll0205"/>
</dbReference>
<dbReference type="EMBL" id="NXIB02000121">
    <property type="protein sequence ID" value="PHX54143.1"/>
    <property type="molecule type" value="Genomic_DNA"/>
</dbReference>
<dbReference type="PANTHER" id="PTHR36173:SF2">
    <property type="entry name" value="RIBONUCLEASE VAPC16"/>
    <property type="match status" value="1"/>
</dbReference>
<dbReference type="RefSeq" id="WP_096829157.1">
    <property type="nucleotide sequence ID" value="NZ_NXIB02000121.1"/>
</dbReference>
<dbReference type="Pfam" id="PF01850">
    <property type="entry name" value="PIN"/>
    <property type="match status" value="1"/>
</dbReference>
<accession>A0A2G4EX79</accession>
<dbReference type="SUPFAM" id="SSF88723">
    <property type="entry name" value="PIN domain-like"/>
    <property type="match status" value="1"/>
</dbReference>
<dbReference type="CDD" id="cd09872">
    <property type="entry name" value="PIN_Sll0205-like"/>
    <property type="match status" value="1"/>
</dbReference>
<evidence type="ECO:0000313" key="2">
    <source>
        <dbReference type="EMBL" id="PHX54143.1"/>
    </source>
</evidence>